<dbReference type="EMBL" id="QPJK01000001">
    <property type="protein sequence ID" value="RCW76394.1"/>
    <property type="molecule type" value="Genomic_DNA"/>
</dbReference>
<dbReference type="Proteomes" id="UP000252884">
    <property type="component" value="Unassembled WGS sequence"/>
</dbReference>
<proteinExistence type="predicted"/>
<comment type="caution">
    <text evidence="1">The sequence shown here is derived from an EMBL/GenBank/DDBJ whole genome shotgun (WGS) entry which is preliminary data.</text>
</comment>
<keyword evidence="2" id="KW-1185">Reference proteome</keyword>
<dbReference type="RefSeq" id="WP_147282794.1">
    <property type="nucleotide sequence ID" value="NZ_QPJK01000001.1"/>
</dbReference>
<gene>
    <name evidence="1" type="ORF">DES41_1011000</name>
</gene>
<sequence length="452" mass="47823">MTIKRVLALFIGVLGAAAGNSQVWQHRLTVAANPVLLIDNRDVDVIVRGMNDAIRASVYGNPWDFPCEDVQFVRAGDVIVDERLPITGSFESITAKMKSIAPRANVLIVSGIDCAGIQAAGCGRIGGEPLVVGPAPGFDIQLWLHERGHNMGLQHSAEAPAMSATEKPEIGKRFMFWMLGRDHVGKTNVECNHFKLSSVSSVSKLGNTNAATLVAVADKSGEVPQAKGAQAESTPSALAAAVDSAGMTPRAYEVVAPPWVHGLPLDVIKTLSEDDLESIRRMLEGPVNRYWPQALNVIAAVGRESDSRLVRNAMELPMAAVLPGGDLAEKEKFRTLLQVKLSAPLALGVIANRFQSNSAVDALVRAASVAEAKAIVGTNNPEALSKQALRGLSLANTPESNAFIGSVTKSNGVGSSFAIPSLTSNERAALIKNSSQVNSQGIEAYLRKPGAF</sequence>
<reference evidence="1 2" key="1">
    <citation type="submission" date="2018-07" db="EMBL/GenBank/DDBJ databases">
        <title>Genomic Encyclopedia of Type Strains, Phase IV (KMG-IV): sequencing the most valuable type-strain genomes for metagenomic binning, comparative biology and taxonomic classification.</title>
        <authorList>
            <person name="Goeker M."/>
        </authorList>
    </citation>
    <scope>NUCLEOTIDE SEQUENCE [LARGE SCALE GENOMIC DNA]</scope>
    <source>
        <strain evidence="1 2">DSM 21634</strain>
    </source>
</reference>
<protein>
    <submittedName>
        <fullName evidence="1">Uncharacterized protein</fullName>
    </submittedName>
</protein>
<name>A0A368YDY9_9BURK</name>
<dbReference type="AlphaFoldDB" id="A0A368YDY9"/>
<evidence type="ECO:0000313" key="2">
    <source>
        <dbReference type="Proteomes" id="UP000252884"/>
    </source>
</evidence>
<dbReference type="OrthoDB" id="733404at2"/>
<organism evidence="1 2">
    <name type="scientific">Pseudorhodoferax soli</name>
    <dbReference type="NCBI Taxonomy" id="545864"/>
    <lineage>
        <taxon>Bacteria</taxon>
        <taxon>Pseudomonadati</taxon>
        <taxon>Pseudomonadota</taxon>
        <taxon>Betaproteobacteria</taxon>
        <taxon>Burkholderiales</taxon>
        <taxon>Comamonadaceae</taxon>
    </lineage>
</organism>
<accession>A0A368YDY9</accession>
<evidence type="ECO:0000313" key="1">
    <source>
        <dbReference type="EMBL" id="RCW76394.1"/>
    </source>
</evidence>